<keyword evidence="2" id="KW-1185">Reference proteome</keyword>
<dbReference type="KEGG" id="tva:4750860"/>
<organism evidence="1 2">
    <name type="scientific">Trichomonas vaginalis (strain ATCC PRA-98 / G3)</name>
    <dbReference type="NCBI Taxonomy" id="412133"/>
    <lineage>
        <taxon>Eukaryota</taxon>
        <taxon>Metamonada</taxon>
        <taxon>Parabasalia</taxon>
        <taxon>Trichomonadida</taxon>
        <taxon>Trichomonadidae</taxon>
        <taxon>Trichomonas</taxon>
    </lineage>
</organism>
<dbReference type="RefSeq" id="XP_001306072.1">
    <property type="nucleotide sequence ID" value="XM_001306071.1"/>
</dbReference>
<reference evidence="1" key="1">
    <citation type="submission" date="2006-10" db="EMBL/GenBank/DDBJ databases">
        <authorList>
            <person name="Amadeo P."/>
            <person name="Zhao Q."/>
            <person name="Wortman J."/>
            <person name="Fraser-Liggett C."/>
            <person name="Carlton J."/>
        </authorList>
    </citation>
    <scope>NUCLEOTIDE SEQUENCE</scope>
    <source>
        <strain evidence="1">G3</strain>
    </source>
</reference>
<dbReference type="InParanoid" id="A2FPL8"/>
<dbReference type="AlphaFoldDB" id="A2FPL8"/>
<evidence type="ECO:0000313" key="2">
    <source>
        <dbReference type="Proteomes" id="UP000001542"/>
    </source>
</evidence>
<sequence>MTDPAPAKQKCTEEELTANFNEAVNNLREAYNAANEDEKVQILLLMDSLNDKASSKLDSVDSDLVHFLTERFKIVDLRKLIGDLQKELGLRSIEYIKKEIVINWFKSFWPKISTSNTDACKDFCTKYEEFRNSRSTN</sequence>
<reference evidence="1" key="2">
    <citation type="journal article" date="2007" name="Science">
        <title>Draft genome sequence of the sexually transmitted pathogen Trichomonas vaginalis.</title>
        <authorList>
            <person name="Carlton J.M."/>
            <person name="Hirt R.P."/>
            <person name="Silva J.C."/>
            <person name="Delcher A.L."/>
            <person name="Schatz M."/>
            <person name="Zhao Q."/>
            <person name="Wortman J.R."/>
            <person name="Bidwell S.L."/>
            <person name="Alsmark U.C.M."/>
            <person name="Besteiro S."/>
            <person name="Sicheritz-Ponten T."/>
            <person name="Noel C.J."/>
            <person name="Dacks J.B."/>
            <person name="Foster P.G."/>
            <person name="Simillion C."/>
            <person name="Van de Peer Y."/>
            <person name="Miranda-Saavedra D."/>
            <person name="Barton G.J."/>
            <person name="Westrop G.D."/>
            <person name="Mueller S."/>
            <person name="Dessi D."/>
            <person name="Fiori P.L."/>
            <person name="Ren Q."/>
            <person name="Paulsen I."/>
            <person name="Zhang H."/>
            <person name="Bastida-Corcuera F.D."/>
            <person name="Simoes-Barbosa A."/>
            <person name="Brown M.T."/>
            <person name="Hayes R.D."/>
            <person name="Mukherjee M."/>
            <person name="Okumura C.Y."/>
            <person name="Schneider R."/>
            <person name="Smith A.J."/>
            <person name="Vanacova S."/>
            <person name="Villalvazo M."/>
            <person name="Haas B.J."/>
            <person name="Pertea M."/>
            <person name="Feldblyum T.V."/>
            <person name="Utterback T.R."/>
            <person name="Shu C.L."/>
            <person name="Osoegawa K."/>
            <person name="de Jong P.J."/>
            <person name="Hrdy I."/>
            <person name="Horvathova L."/>
            <person name="Zubacova Z."/>
            <person name="Dolezal P."/>
            <person name="Malik S.B."/>
            <person name="Logsdon J.M. Jr."/>
            <person name="Henze K."/>
            <person name="Gupta A."/>
            <person name="Wang C.C."/>
            <person name="Dunne R.L."/>
            <person name="Upcroft J.A."/>
            <person name="Upcroft P."/>
            <person name="White O."/>
            <person name="Salzberg S.L."/>
            <person name="Tang P."/>
            <person name="Chiu C.-H."/>
            <person name="Lee Y.-S."/>
            <person name="Embley T.M."/>
            <person name="Coombs G.H."/>
            <person name="Mottram J.C."/>
            <person name="Tachezy J."/>
            <person name="Fraser-Liggett C.M."/>
            <person name="Johnson P.J."/>
        </authorList>
    </citation>
    <scope>NUCLEOTIDE SEQUENCE [LARGE SCALE GENOMIC DNA]</scope>
    <source>
        <strain evidence="1">G3</strain>
    </source>
</reference>
<name>A2FPL8_TRIV3</name>
<dbReference type="VEuPathDB" id="TrichDB:TVAGG3_0880320"/>
<evidence type="ECO:0000313" key="1">
    <source>
        <dbReference type="EMBL" id="EAX93142.1"/>
    </source>
</evidence>
<dbReference type="SMR" id="A2FPL8"/>
<protein>
    <submittedName>
        <fullName evidence="1">Uncharacterized protein</fullName>
    </submittedName>
</protein>
<proteinExistence type="predicted"/>
<gene>
    <name evidence="1" type="ORF">TVAG_302820</name>
</gene>
<dbReference type="VEuPathDB" id="TrichDB:TVAG_302820"/>
<dbReference type="Proteomes" id="UP000001542">
    <property type="component" value="Unassembled WGS sequence"/>
</dbReference>
<dbReference type="EMBL" id="DS113928">
    <property type="protein sequence ID" value="EAX93142.1"/>
    <property type="molecule type" value="Genomic_DNA"/>
</dbReference>
<accession>A2FPL8</accession>